<dbReference type="PANTHER" id="PTHR42781">
    <property type="entry name" value="SPERMIDINE/PUTRESCINE IMPORT ATP-BINDING PROTEIN POTA"/>
    <property type="match status" value="1"/>
</dbReference>
<protein>
    <submittedName>
        <fullName evidence="5">Polyamine ABC transporter ATP-binding protein</fullName>
    </submittedName>
</protein>
<sequence>MSVRISLVHLTKQFTKEQAIFTAVDDVNLEVTSGELVTLLGPSGCGKTTTLRMIAGFETPSNGSILFDGSDVTSVMVNKRDIGFVFQSYALFPHMNVFDNVAYGLRARRLGPSEISKTVEESIELVGLKKSNALYPNQLSGGEQQRVALARVLALKPRVLLMDEPLSNLDAKLRIHMRTEIRRLQKHLGVTCLYVTHDQKEALTLADRIVVMNKGHVEQVETPFELYANPASLFVADFIGGANVLQGIIESVHSGYLEVSLNNVLITARAAAGQSFSPGDRATLVIRPESISLHPVRDALSGRIVTRTFVGDRIDYEIQLSADSVLRAEIPYSYATQVLEEGSETGFTVNMMDIVALRA</sequence>
<dbReference type="SUPFAM" id="SSF50331">
    <property type="entry name" value="MOP-like"/>
    <property type="match status" value="1"/>
</dbReference>
<keyword evidence="6" id="KW-1185">Reference proteome</keyword>
<dbReference type="GO" id="GO:0043190">
    <property type="term" value="C:ATP-binding cassette (ABC) transporter complex"/>
    <property type="evidence" value="ECO:0007669"/>
    <property type="project" value="InterPro"/>
</dbReference>
<dbReference type="Proteomes" id="UP000076268">
    <property type="component" value="Unassembled WGS sequence"/>
</dbReference>
<dbReference type="GO" id="GO:0016887">
    <property type="term" value="F:ATP hydrolysis activity"/>
    <property type="evidence" value="ECO:0007669"/>
    <property type="project" value="InterPro"/>
</dbReference>
<accession>A0A154BTQ4</accession>
<keyword evidence="2" id="KW-0547">Nucleotide-binding</keyword>
<comment type="caution">
    <text evidence="5">The sequence shown here is derived from an EMBL/GenBank/DDBJ whole genome shotgun (WGS) entry which is preliminary data.</text>
</comment>
<dbReference type="FunFam" id="3.40.50.300:FF:000042">
    <property type="entry name" value="Maltose/maltodextrin ABC transporter, ATP-binding protein"/>
    <property type="match status" value="1"/>
</dbReference>
<dbReference type="GO" id="GO:0140359">
    <property type="term" value="F:ABC-type transporter activity"/>
    <property type="evidence" value="ECO:0007669"/>
    <property type="project" value="UniProtKB-ARBA"/>
</dbReference>
<dbReference type="PROSITE" id="PS50893">
    <property type="entry name" value="ABC_TRANSPORTER_2"/>
    <property type="match status" value="1"/>
</dbReference>
<dbReference type="OrthoDB" id="9802264at2"/>
<keyword evidence="3 5" id="KW-0067">ATP-binding</keyword>
<dbReference type="InterPro" id="IPR017871">
    <property type="entry name" value="ABC_transporter-like_CS"/>
</dbReference>
<dbReference type="InterPro" id="IPR050093">
    <property type="entry name" value="ABC_SmlMolc_Importer"/>
</dbReference>
<dbReference type="InterPro" id="IPR008995">
    <property type="entry name" value="Mo/tungstate-bd_C_term_dom"/>
</dbReference>
<evidence type="ECO:0000259" key="4">
    <source>
        <dbReference type="PROSITE" id="PS50893"/>
    </source>
</evidence>
<dbReference type="Pfam" id="PF00005">
    <property type="entry name" value="ABC_tran"/>
    <property type="match status" value="1"/>
</dbReference>
<dbReference type="SMART" id="SM00382">
    <property type="entry name" value="AAA"/>
    <property type="match status" value="1"/>
</dbReference>
<evidence type="ECO:0000256" key="2">
    <source>
        <dbReference type="ARBA" id="ARBA00022741"/>
    </source>
</evidence>
<dbReference type="EMBL" id="LSGP01000013">
    <property type="protein sequence ID" value="KYZ77394.1"/>
    <property type="molecule type" value="Genomic_DNA"/>
</dbReference>
<dbReference type="Gene3D" id="2.40.50.100">
    <property type="match status" value="1"/>
</dbReference>
<gene>
    <name evidence="5" type="ORF">AXX12_04560</name>
</gene>
<name>A0A154BTQ4_ANASB</name>
<dbReference type="InterPro" id="IPR027417">
    <property type="entry name" value="P-loop_NTPase"/>
</dbReference>
<dbReference type="PANTHER" id="PTHR42781:SF4">
    <property type="entry name" value="SPERMIDINE_PUTRESCINE IMPORT ATP-BINDING PROTEIN POTA"/>
    <property type="match status" value="1"/>
</dbReference>
<dbReference type="Pfam" id="PF08402">
    <property type="entry name" value="TOBE_2"/>
    <property type="match status" value="1"/>
</dbReference>
<dbReference type="SUPFAM" id="SSF52540">
    <property type="entry name" value="P-loop containing nucleoside triphosphate hydrolases"/>
    <property type="match status" value="1"/>
</dbReference>
<evidence type="ECO:0000313" key="5">
    <source>
        <dbReference type="EMBL" id="KYZ77394.1"/>
    </source>
</evidence>
<organism evidence="5 6">
    <name type="scientific">Anaerosporomusa subterranea</name>
    <dbReference type="NCBI Taxonomy" id="1794912"/>
    <lineage>
        <taxon>Bacteria</taxon>
        <taxon>Bacillati</taxon>
        <taxon>Bacillota</taxon>
        <taxon>Negativicutes</taxon>
        <taxon>Acetonemataceae</taxon>
        <taxon>Anaerosporomusa</taxon>
    </lineage>
</organism>
<proteinExistence type="predicted"/>
<feature type="domain" description="ABC transporter" evidence="4">
    <location>
        <begin position="5"/>
        <end position="239"/>
    </location>
</feature>
<dbReference type="GO" id="GO:0005524">
    <property type="term" value="F:ATP binding"/>
    <property type="evidence" value="ECO:0007669"/>
    <property type="project" value="UniProtKB-KW"/>
</dbReference>
<dbReference type="RefSeq" id="WP_066239649.1">
    <property type="nucleotide sequence ID" value="NZ_LSGP01000013.1"/>
</dbReference>
<evidence type="ECO:0000256" key="3">
    <source>
        <dbReference type="ARBA" id="ARBA00022840"/>
    </source>
</evidence>
<evidence type="ECO:0000256" key="1">
    <source>
        <dbReference type="ARBA" id="ARBA00022448"/>
    </source>
</evidence>
<dbReference type="Gene3D" id="3.40.50.300">
    <property type="entry name" value="P-loop containing nucleotide triphosphate hydrolases"/>
    <property type="match status" value="1"/>
</dbReference>
<dbReference type="PROSITE" id="PS00211">
    <property type="entry name" value="ABC_TRANSPORTER_1"/>
    <property type="match status" value="1"/>
</dbReference>
<dbReference type="InterPro" id="IPR003439">
    <property type="entry name" value="ABC_transporter-like_ATP-bd"/>
</dbReference>
<reference evidence="5 6" key="1">
    <citation type="submission" date="2016-02" db="EMBL/GenBank/DDBJ databases">
        <title>Anaerosporomusa subterraneum gen. nov., sp. nov., a spore-forming obligate anaerobe isolated from saprolite.</title>
        <authorList>
            <person name="Choi J.K."/>
            <person name="Shah M."/>
            <person name="Yee N."/>
        </authorList>
    </citation>
    <scope>NUCLEOTIDE SEQUENCE [LARGE SCALE GENOMIC DNA]</scope>
    <source>
        <strain evidence="5 6">RU4</strain>
    </source>
</reference>
<dbReference type="STRING" id="1794912.AXX12_04560"/>
<evidence type="ECO:0000313" key="6">
    <source>
        <dbReference type="Proteomes" id="UP000076268"/>
    </source>
</evidence>
<dbReference type="InterPro" id="IPR003593">
    <property type="entry name" value="AAA+_ATPase"/>
</dbReference>
<dbReference type="AlphaFoldDB" id="A0A154BTQ4"/>
<dbReference type="InterPro" id="IPR013611">
    <property type="entry name" value="Transp-assoc_OB_typ2"/>
</dbReference>
<keyword evidence="1" id="KW-0813">Transport</keyword>